<dbReference type="EMBL" id="QHHQ01000002">
    <property type="protein sequence ID" value="RAI02463.1"/>
    <property type="molecule type" value="Genomic_DNA"/>
</dbReference>
<dbReference type="Pfam" id="PF07331">
    <property type="entry name" value="TctB"/>
    <property type="match status" value="1"/>
</dbReference>
<keyword evidence="2" id="KW-0472">Membrane</keyword>
<protein>
    <submittedName>
        <fullName evidence="4">Tripartite tricarboxylate transporter TctB family protein</fullName>
    </submittedName>
</protein>
<reference evidence="4 5" key="1">
    <citation type="submission" date="2018-05" db="EMBL/GenBank/DDBJ databases">
        <title>Acuticoccus sediminis sp. nov., isolated from deep-sea sediment of Indian Ocean.</title>
        <authorList>
            <person name="Liu X."/>
            <person name="Lai Q."/>
            <person name="Du Y."/>
            <person name="Sun F."/>
            <person name="Zhang X."/>
            <person name="Wang S."/>
            <person name="Shao Z."/>
        </authorList>
    </citation>
    <scope>NUCLEOTIDE SEQUENCE [LARGE SCALE GENOMIC DNA]</scope>
    <source>
        <strain evidence="4 5">PTG4-2</strain>
    </source>
</reference>
<dbReference type="AlphaFoldDB" id="A0A8B2NXC9"/>
<evidence type="ECO:0000256" key="2">
    <source>
        <dbReference type="SAM" id="Phobius"/>
    </source>
</evidence>
<keyword evidence="2" id="KW-1133">Transmembrane helix</keyword>
<comment type="caution">
    <text evidence="4">The sequence shown here is derived from an EMBL/GenBank/DDBJ whole genome shotgun (WGS) entry which is preliminary data.</text>
</comment>
<feature type="transmembrane region" description="Helical" evidence="2">
    <location>
        <begin position="77"/>
        <end position="96"/>
    </location>
</feature>
<evidence type="ECO:0000256" key="1">
    <source>
        <dbReference type="SAM" id="MobiDB-lite"/>
    </source>
</evidence>
<gene>
    <name evidence="4" type="ORF">DLJ53_14025</name>
</gene>
<feature type="region of interest" description="Disordered" evidence="1">
    <location>
        <begin position="1"/>
        <end position="24"/>
    </location>
</feature>
<proteinExistence type="predicted"/>
<dbReference type="InterPro" id="IPR009936">
    <property type="entry name" value="DUF1468"/>
</dbReference>
<organism evidence="4 5">
    <name type="scientific">Acuticoccus sediminis</name>
    <dbReference type="NCBI Taxonomy" id="2184697"/>
    <lineage>
        <taxon>Bacteria</taxon>
        <taxon>Pseudomonadati</taxon>
        <taxon>Pseudomonadota</taxon>
        <taxon>Alphaproteobacteria</taxon>
        <taxon>Hyphomicrobiales</taxon>
        <taxon>Amorphaceae</taxon>
        <taxon>Acuticoccus</taxon>
    </lineage>
</organism>
<feature type="transmembrane region" description="Helical" evidence="2">
    <location>
        <begin position="126"/>
        <end position="149"/>
    </location>
</feature>
<feature type="transmembrane region" description="Helical" evidence="2">
    <location>
        <begin position="45"/>
        <end position="65"/>
    </location>
</feature>
<name>A0A8B2NXC9_9HYPH</name>
<keyword evidence="2" id="KW-0812">Transmembrane</keyword>
<dbReference type="Proteomes" id="UP000249590">
    <property type="component" value="Unassembled WGS sequence"/>
</dbReference>
<accession>A0A8B2NXC9</accession>
<keyword evidence="5" id="KW-1185">Reference proteome</keyword>
<feature type="domain" description="DUF1468" evidence="3">
    <location>
        <begin position="46"/>
        <end position="183"/>
    </location>
</feature>
<evidence type="ECO:0000259" key="3">
    <source>
        <dbReference type="Pfam" id="PF07331"/>
    </source>
</evidence>
<sequence>MPRSTQQNQEEAPVTSHHDIDGRRAGDSGSILRDFDFAQMSKVDIVAGLCVIAIGVFALVEALNYPFGSTRNMGPGYFPTVLSVAMIAIGIGIILVEARAPSEGEESAGGFDLTTLRSLITNMAGFTAFALLIERAGLLVAAAVAVFLASRASPATSLLRSLVLSVAVAGMCGLVFVYGLHLQMRLLP</sequence>
<feature type="compositionally biased region" description="Polar residues" evidence="1">
    <location>
        <begin position="1"/>
        <end position="10"/>
    </location>
</feature>
<feature type="transmembrane region" description="Helical" evidence="2">
    <location>
        <begin position="161"/>
        <end position="180"/>
    </location>
</feature>
<evidence type="ECO:0000313" key="5">
    <source>
        <dbReference type="Proteomes" id="UP000249590"/>
    </source>
</evidence>
<evidence type="ECO:0000313" key="4">
    <source>
        <dbReference type="EMBL" id="RAI02463.1"/>
    </source>
</evidence>